<keyword evidence="3" id="KW-0489">Methyltransferase</keyword>
<evidence type="ECO:0000256" key="5">
    <source>
        <dbReference type="ARBA" id="ARBA00022691"/>
    </source>
</evidence>
<dbReference type="PANTHER" id="PTHR43467:SF1">
    <property type="entry name" value="PRECORRIN-6A SYNTHASE [DEACETYLATING]"/>
    <property type="match status" value="1"/>
</dbReference>
<dbReference type="PANTHER" id="PTHR43467">
    <property type="entry name" value="COBALT-PRECORRIN-2 C(20)-METHYLTRANSFERASE"/>
    <property type="match status" value="1"/>
</dbReference>
<dbReference type="NCBIfam" id="TIGR02434">
    <property type="entry name" value="CobF"/>
    <property type="match status" value="1"/>
</dbReference>
<evidence type="ECO:0000313" key="9">
    <source>
        <dbReference type="Proteomes" id="UP000662200"/>
    </source>
</evidence>
<accession>A0A8J3FM34</accession>
<sequence>MTGDMTGILPDARRAGAGGPDPAGRLAPPTRAPSAGERAMRTVRVIGVGAGDPGYVTGQAVEAMRTVDVFFVLDKGPASADLTEARRRLCARFLSDRPHRIVTVADPPRDRAAPDYPDAVDRWRRARAGALAAAFAAELADGQVGGILVWGDPALYDPTVRIMESVAAGGDLAWDVVPGISSVQALAARHRVALHEVAAPVHITPARRLAAAGWPAGARDVVVMLDADPAATCAGLPQAELSIYWGAYLGTPDELLAAGPLPATLPRIAHLRREAREHHGWIMDTYLLRRSDAGSTGA</sequence>
<keyword evidence="4" id="KW-0808">Transferase</keyword>
<dbReference type="InterPro" id="IPR014776">
    <property type="entry name" value="4pyrrole_Mease_sub2"/>
</dbReference>
<dbReference type="Gene3D" id="3.30.950.10">
    <property type="entry name" value="Methyltransferase, Cobalt-precorrin-4 Transmethylase, Domain 2"/>
    <property type="match status" value="1"/>
</dbReference>
<dbReference type="InterPro" id="IPR014777">
    <property type="entry name" value="4pyrrole_Mease_sub1"/>
</dbReference>
<dbReference type="GO" id="GO:0009236">
    <property type="term" value="P:cobalamin biosynthetic process"/>
    <property type="evidence" value="ECO:0007669"/>
    <property type="project" value="UniProtKB-KW"/>
</dbReference>
<keyword evidence="5" id="KW-0949">S-adenosyl-L-methionine</keyword>
<dbReference type="Proteomes" id="UP000662200">
    <property type="component" value="Unassembled WGS sequence"/>
</dbReference>
<evidence type="ECO:0000256" key="2">
    <source>
        <dbReference type="ARBA" id="ARBA00022573"/>
    </source>
</evidence>
<organism evidence="8 9">
    <name type="scientific">Pilimelia terevasa</name>
    <dbReference type="NCBI Taxonomy" id="53372"/>
    <lineage>
        <taxon>Bacteria</taxon>
        <taxon>Bacillati</taxon>
        <taxon>Actinomycetota</taxon>
        <taxon>Actinomycetes</taxon>
        <taxon>Micromonosporales</taxon>
        <taxon>Micromonosporaceae</taxon>
        <taxon>Pilimelia</taxon>
    </lineage>
</organism>
<evidence type="ECO:0000256" key="1">
    <source>
        <dbReference type="ARBA" id="ARBA00004953"/>
    </source>
</evidence>
<proteinExistence type="predicted"/>
<dbReference type="InterPro" id="IPR000878">
    <property type="entry name" value="4pyrrol_Mease"/>
</dbReference>
<dbReference type="AlphaFoldDB" id="A0A8J3FM34"/>
<dbReference type="InterPro" id="IPR035996">
    <property type="entry name" value="4pyrrol_Methylase_sf"/>
</dbReference>
<feature type="region of interest" description="Disordered" evidence="6">
    <location>
        <begin position="1"/>
        <end position="38"/>
    </location>
</feature>
<feature type="domain" description="Tetrapyrrole methylase" evidence="7">
    <location>
        <begin position="43"/>
        <end position="261"/>
    </location>
</feature>
<dbReference type="GO" id="GO:0043819">
    <property type="term" value="F:precorrin-6A synthase (deacetylating) activity"/>
    <property type="evidence" value="ECO:0007669"/>
    <property type="project" value="InterPro"/>
</dbReference>
<protein>
    <submittedName>
        <fullName evidence="8">Precorrin-6A synthase (Deacetylating)</fullName>
    </submittedName>
</protein>
<dbReference type="EMBL" id="BMQC01000023">
    <property type="protein sequence ID" value="GGK42868.1"/>
    <property type="molecule type" value="Genomic_DNA"/>
</dbReference>
<evidence type="ECO:0000259" key="7">
    <source>
        <dbReference type="Pfam" id="PF00590"/>
    </source>
</evidence>
<gene>
    <name evidence="8" type="ORF">GCM10010124_39620</name>
</gene>
<reference evidence="8" key="1">
    <citation type="journal article" date="2014" name="Int. J. Syst. Evol. Microbiol.">
        <title>Complete genome sequence of Corynebacterium casei LMG S-19264T (=DSM 44701T), isolated from a smear-ripened cheese.</title>
        <authorList>
            <consortium name="US DOE Joint Genome Institute (JGI-PGF)"/>
            <person name="Walter F."/>
            <person name="Albersmeier A."/>
            <person name="Kalinowski J."/>
            <person name="Ruckert C."/>
        </authorList>
    </citation>
    <scope>NUCLEOTIDE SEQUENCE</scope>
    <source>
        <strain evidence="8">JCM 3091</strain>
    </source>
</reference>
<evidence type="ECO:0000256" key="6">
    <source>
        <dbReference type="SAM" id="MobiDB-lite"/>
    </source>
</evidence>
<dbReference type="CDD" id="cd11643">
    <property type="entry name" value="Precorrin-6A-synthase"/>
    <property type="match status" value="1"/>
</dbReference>
<comment type="pathway">
    <text evidence="1">Cofactor biosynthesis; adenosylcobalamin biosynthesis.</text>
</comment>
<dbReference type="Gene3D" id="3.40.1010.10">
    <property type="entry name" value="Cobalt-precorrin-4 Transmethylase, Domain 1"/>
    <property type="match status" value="1"/>
</dbReference>
<name>A0A8J3FM34_9ACTN</name>
<reference evidence="8" key="2">
    <citation type="submission" date="2020-09" db="EMBL/GenBank/DDBJ databases">
        <authorList>
            <person name="Sun Q."/>
            <person name="Ohkuma M."/>
        </authorList>
    </citation>
    <scope>NUCLEOTIDE SEQUENCE</scope>
    <source>
        <strain evidence="8">JCM 3091</strain>
    </source>
</reference>
<dbReference type="SUPFAM" id="SSF53790">
    <property type="entry name" value="Tetrapyrrole methylase"/>
    <property type="match status" value="1"/>
</dbReference>
<keyword evidence="9" id="KW-1185">Reference proteome</keyword>
<dbReference type="PIRSF" id="PIRSF036525">
    <property type="entry name" value="CobF"/>
    <property type="match status" value="1"/>
</dbReference>
<dbReference type="InterPro" id="IPR012797">
    <property type="entry name" value="CobF"/>
</dbReference>
<comment type="caution">
    <text evidence="8">The sequence shown here is derived from an EMBL/GenBank/DDBJ whole genome shotgun (WGS) entry which is preliminary data.</text>
</comment>
<dbReference type="Pfam" id="PF00590">
    <property type="entry name" value="TP_methylase"/>
    <property type="match status" value="1"/>
</dbReference>
<evidence type="ECO:0000256" key="3">
    <source>
        <dbReference type="ARBA" id="ARBA00022603"/>
    </source>
</evidence>
<dbReference type="GO" id="GO:0032259">
    <property type="term" value="P:methylation"/>
    <property type="evidence" value="ECO:0007669"/>
    <property type="project" value="UniProtKB-KW"/>
</dbReference>
<keyword evidence="2" id="KW-0169">Cobalamin biosynthesis</keyword>
<evidence type="ECO:0000256" key="4">
    <source>
        <dbReference type="ARBA" id="ARBA00022679"/>
    </source>
</evidence>
<evidence type="ECO:0000313" key="8">
    <source>
        <dbReference type="EMBL" id="GGK42868.1"/>
    </source>
</evidence>